<evidence type="ECO:0000256" key="5">
    <source>
        <dbReference type="ARBA" id="ARBA00022989"/>
    </source>
</evidence>
<evidence type="ECO:0000313" key="9">
    <source>
        <dbReference type="Proteomes" id="UP000060699"/>
    </source>
</evidence>
<dbReference type="PATRIC" id="fig|76731.3.peg.2598"/>
<gene>
    <name evidence="8" type="ORF">RD2015_2539</name>
</gene>
<dbReference type="PANTHER" id="PTHR43386">
    <property type="entry name" value="OLIGOPEPTIDE TRANSPORT SYSTEM PERMEASE PROTEIN APPC"/>
    <property type="match status" value="1"/>
</dbReference>
<organism evidence="8 9">
    <name type="scientific">Roseateles depolymerans</name>
    <dbReference type="NCBI Taxonomy" id="76731"/>
    <lineage>
        <taxon>Bacteria</taxon>
        <taxon>Pseudomonadati</taxon>
        <taxon>Pseudomonadota</taxon>
        <taxon>Betaproteobacteria</taxon>
        <taxon>Burkholderiales</taxon>
        <taxon>Sphaerotilaceae</taxon>
        <taxon>Roseateles</taxon>
    </lineage>
</organism>
<sequence length="294" mass="31314">MHATPWLQRRAWLTRRHAGLALLLLLALMAVLVPGCSSVDPAVQVLRNSLAAPSLAHPLGTDLLGRDGWARLGHAARLSLGTGLLATLSAAVPGALLGVLAAWRGGWVERLLVMAADATLAIPGLLLVLLVAALAPGQLWALYLGLSLSLWVEYFRVCRAQARPVLAGSAVEAAQLLGLRTGLILRRHLWPAVRPMLARLLPLSVAQAVLSLSALGFIGVGLQPPQAELGLMLTEYLPHYDEAPWLIAAPVSVLMILVLGLMLAADGASDLRSDTRPLRPDERRLRADDAKEPT</sequence>
<dbReference type="AlphaFoldDB" id="A0A0U3ME84"/>
<feature type="transmembrane region" description="Helical" evidence="7">
    <location>
        <begin position="196"/>
        <end position="223"/>
    </location>
</feature>
<evidence type="ECO:0000256" key="2">
    <source>
        <dbReference type="ARBA" id="ARBA00022448"/>
    </source>
</evidence>
<protein>
    <submittedName>
        <fullName evidence="8">Binding-protein-dependent transport systems inner membrane component</fullName>
    </submittedName>
</protein>
<feature type="transmembrane region" description="Helical" evidence="7">
    <location>
        <begin position="75"/>
        <end position="99"/>
    </location>
</feature>
<evidence type="ECO:0000256" key="4">
    <source>
        <dbReference type="ARBA" id="ARBA00022692"/>
    </source>
</evidence>
<keyword evidence="5 7" id="KW-1133">Transmembrane helix</keyword>
<feature type="transmembrane region" description="Helical" evidence="7">
    <location>
        <begin position="140"/>
        <end position="157"/>
    </location>
</feature>
<dbReference type="EMBL" id="CP013729">
    <property type="protein sequence ID" value="ALV07005.1"/>
    <property type="molecule type" value="Genomic_DNA"/>
</dbReference>
<dbReference type="SUPFAM" id="SSF161098">
    <property type="entry name" value="MetI-like"/>
    <property type="match status" value="1"/>
</dbReference>
<comment type="subcellular location">
    <subcellularLocation>
        <location evidence="1 7">Cell membrane</location>
        <topology evidence="1 7">Multi-pass membrane protein</topology>
    </subcellularLocation>
</comment>
<dbReference type="Proteomes" id="UP000060699">
    <property type="component" value="Chromosome"/>
</dbReference>
<dbReference type="InterPro" id="IPR000515">
    <property type="entry name" value="MetI-like"/>
</dbReference>
<feature type="transmembrane region" description="Helical" evidence="7">
    <location>
        <begin position="111"/>
        <end position="134"/>
    </location>
</feature>
<reference evidence="8 9" key="1">
    <citation type="submission" date="2015-12" db="EMBL/GenBank/DDBJ databases">
        <title>Complete genome of Roseateles depolymerans KCTC 42856.</title>
        <authorList>
            <person name="Kim K.M."/>
        </authorList>
    </citation>
    <scope>NUCLEOTIDE SEQUENCE [LARGE SCALE GENOMIC DNA]</scope>
    <source>
        <strain evidence="8 9">KCTC 42856</strain>
    </source>
</reference>
<comment type="similarity">
    <text evidence="7">Belongs to the binding-protein-dependent transport system permease family.</text>
</comment>
<dbReference type="Gene3D" id="1.10.3720.10">
    <property type="entry name" value="MetI-like"/>
    <property type="match status" value="1"/>
</dbReference>
<keyword evidence="2 7" id="KW-0813">Transport</keyword>
<dbReference type="InterPro" id="IPR050366">
    <property type="entry name" value="BP-dependent_transpt_permease"/>
</dbReference>
<dbReference type="STRING" id="76731.RD2015_2539"/>
<dbReference type="PROSITE" id="PS50928">
    <property type="entry name" value="ABC_TM1"/>
    <property type="match status" value="1"/>
</dbReference>
<evidence type="ECO:0000256" key="7">
    <source>
        <dbReference type="RuleBase" id="RU363032"/>
    </source>
</evidence>
<dbReference type="GO" id="GO:0005886">
    <property type="term" value="C:plasma membrane"/>
    <property type="evidence" value="ECO:0007669"/>
    <property type="project" value="UniProtKB-SubCell"/>
</dbReference>
<evidence type="ECO:0000256" key="6">
    <source>
        <dbReference type="ARBA" id="ARBA00023136"/>
    </source>
</evidence>
<name>A0A0U3ME84_9BURK</name>
<keyword evidence="6 7" id="KW-0472">Membrane</keyword>
<keyword evidence="4 7" id="KW-0812">Transmembrane</keyword>
<dbReference type="InterPro" id="IPR035906">
    <property type="entry name" value="MetI-like_sf"/>
</dbReference>
<evidence type="ECO:0000256" key="1">
    <source>
        <dbReference type="ARBA" id="ARBA00004651"/>
    </source>
</evidence>
<dbReference type="PANTHER" id="PTHR43386:SF1">
    <property type="entry name" value="D,D-DIPEPTIDE TRANSPORT SYSTEM PERMEASE PROTEIN DDPC-RELATED"/>
    <property type="match status" value="1"/>
</dbReference>
<dbReference type="KEGG" id="rdp:RD2015_2539"/>
<evidence type="ECO:0000256" key="3">
    <source>
        <dbReference type="ARBA" id="ARBA00022475"/>
    </source>
</evidence>
<dbReference type="Pfam" id="PF00528">
    <property type="entry name" value="BPD_transp_1"/>
    <property type="match status" value="1"/>
</dbReference>
<accession>A0A0U3ME84</accession>
<dbReference type="GO" id="GO:0071916">
    <property type="term" value="F:dipeptide transmembrane transporter activity"/>
    <property type="evidence" value="ECO:0007669"/>
    <property type="project" value="TreeGrafter"/>
</dbReference>
<evidence type="ECO:0000313" key="8">
    <source>
        <dbReference type="EMBL" id="ALV07005.1"/>
    </source>
</evidence>
<keyword evidence="3" id="KW-1003">Cell membrane</keyword>
<keyword evidence="9" id="KW-1185">Reference proteome</keyword>
<dbReference type="CDD" id="cd06261">
    <property type="entry name" value="TM_PBP2"/>
    <property type="match status" value="1"/>
</dbReference>
<proteinExistence type="inferred from homology"/>
<feature type="transmembrane region" description="Helical" evidence="7">
    <location>
        <begin position="243"/>
        <end position="265"/>
    </location>
</feature>